<dbReference type="Gene3D" id="2.160.20.10">
    <property type="entry name" value="Single-stranded right-handed beta-helix, Pectin lyase-like"/>
    <property type="match status" value="2"/>
</dbReference>
<dbReference type="EMBL" id="JAGQHS010000102">
    <property type="protein sequence ID" value="MCA9757507.1"/>
    <property type="molecule type" value="Genomic_DNA"/>
</dbReference>
<feature type="chain" id="PRO_5037959820" evidence="1">
    <location>
        <begin position="26"/>
        <end position="539"/>
    </location>
</feature>
<organism evidence="3 4">
    <name type="scientific">Eiseniibacteriota bacterium</name>
    <dbReference type="NCBI Taxonomy" id="2212470"/>
    <lineage>
        <taxon>Bacteria</taxon>
        <taxon>Candidatus Eiseniibacteriota</taxon>
    </lineage>
</organism>
<evidence type="ECO:0000313" key="4">
    <source>
        <dbReference type="Proteomes" id="UP000739538"/>
    </source>
</evidence>
<dbReference type="AlphaFoldDB" id="A0A956SEA7"/>
<sequence>MHRYRLPHPALACITISLSSLTAAATGIQAADLHVPADYATIQLAVDAAAEFGDRVVVAAGTYPEDVAIVAKDLSIDGVDATSTFVDGVHWSSSSGDSYCGGGLSGLDVGSVTADGVLGDVTLTNCRLMGLVDVTTSDEVHLMVQNCTFEGGPVELMHDGGLALAPVEVLDSSVIGTDLIVVSGIQAVVDRCEVTNGSIVVTGESVKVRDNVVTNGRIFVDVNTQGAQVDRNTVTTEGTGIEVTFRSDADVRVRDNVVHAGLIGIDAYADGFDYAYLQLSGNAVFGCETGIAARAASPYVSDNLVARCGTGLAYRFWNPGSGFVGNTVADCAGAAIAPIEPFTAEGLRIARNNVARNGVGITLPTNDGTELECNNSWDNAAGNWIGIGDPTGLDGNISVDPEFCVYPVDGYGLRRGSPCTPGNHPDGSDCGLIGARGVSCPVAVSVLDALRLNVSPNPFRGAVSIDLGQVPEVGSAQVEVFDVRGRLVRSLDVVAVGDSGARASWDGKDGTGRRVSGGIYFAAVRSAGRTDIARLILIE</sequence>
<dbReference type="SUPFAM" id="SSF51126">
    <property type="entry name" value="Pectin lyase-like"/>
    <property type="match status" value="1"/>
</dbReference>
<reference evidence="3" key="2">
    <citation type="journal article" date="2021" name="Microbiome">
        <title>Successional dynamics and alternative stable states in a saline activated sludge microbial community over 9 years.</title>
        <authorList>
            <person name="Wang Y."/>
            <person name="Ye J."/>
            <person name="Ju F."/>
            <person name="Liu L."/>
            <person name="Boyd J.A."/>
            <person name="Deng Y."/>
            <person name="Parks D.H."/>
            <person name="Jiang X."/>
            <person name="Yin X."/>
            <person name="Woodcroft B.J."/>
            <person name="Tyson G.W."/>
            <person name="Hugenholtz P."/>
            <person name="Polz M.F."/>
            <person name="Zhang T."/>
        </authorList>
    </citation>
    <scope>NUCLEOTIDE SEQUENCE</scope>
    <source>
        <strain evidence="3">HKST-UBA02</strain>
    </source>
</reference>
<dbReference type="InterPro" id="IPR011050">
    <property type="entry name" value="Pectin_lyase_fold/virulence"/>
</dbReference>
<gene>
    <name evidence="3" type="ORF">KDA27_17005</name>
</gene>
<accession>A0A956SEA7</accession>
<dbReference type="Pfam" id="PF05048">
    <property type="entry name" value="NosD"/>
    <property type="match status" value="1"/>
</dbReference>
<reference evidence="3" key="1">
    <citation type="submission" date="2020-04" db="EMBL/GenBank/DDBJ databases">
        <authorList>
            <person name="Zhang T."/>
        </authorList>
    </citation>
    <scope>NUCLEOTIDE SEQUENCE</scope>
    <source>
        <strain evidence="3">HKST-UBA02</strain>
    </source>
</reference>
<comment type="caution">
    <text evidence="3">The sequence shown here is derived from an EMBL/GenBank/DDBJ whole genome shotgun (WGS) entry which is preliminary data.</text>
</comment>
<protein>
    <submittedName>
        <fullName evidence="3">Right-handed parallel beta-helix repeat-containing protein</fullName>
    </submittedName>
</protein>
<evidence type="ECO:0000313" key="3">
    <source>
        <dbReference type="EMBL" id="MCA9757507.1"/>
    </source>
</evidence>
<evidence type="ECO:0000259" key="2">
    <source>
        <dbReference type="Pfam" id="PF05048"/>
    </source>
</evidence>
<dbReference type="Gene3D" id="2.60.40.4070">
    <property type="match status" value="1"/>
</dbReference>
<proteinExistence type="predicted"/>
<dbReference type="Proteomes" id="UP000739538">
    <property type="component" value="Unassembled WGS sequence"/>
</dbReference>
<evidence type="ECO:0000256" key="1">
    <source>
        <dbReference type="SAM" id="SignalP"/>
    </source>
</evidence>
<keyword evidence="1" id="KW-0732">Signal</keyword>
<dbReference type="InterPro" id="IPR007742">
    <property type="entry name" value="NosD_dom"/>
</dbReference>
<feature type="domain" description="Periplasmic copper-binding protein NosD beta helix" evidence="2">
    <location>
        <begin position="194"/>
        <end position="380"/>
    </location>
</feature>
<feature type="signal peptide" evidence="1">
    <location>
        <begin position="1"/>
        <end position="25"/>
    </location>
</feature>
<name>A0A956SEA7_UNCEI</name>
<dbReference type="InterPro" id="IPR012334">
    <property type="entry name" value="Pectin_lyas_fold"/>
</dbReference>